<keyword evidence="3" id="KW-1185">Reference proteome</keyword>
<feature type="compositionally biased region" description="Low complexity" evidence="1">
    <location>
        <begin position="296"/>
        <end position="308"/>
    </location>
</feature>
<name>A0A232LZY0_9EURO</name>
<evidence type="ECO:0008006" key="4">
    <source>
        <dbReference type="Google" id="ProtNLM"/>
    </source>
</evidence>
<dbReference type="GO" id="GO:0005634">
    <property type="term" value="C:nucleus"/>
    <property type="evidence" value="ECO:0007669"/>
    <property type="project" value="TreeGrafter"/>
</dbReference>
<evidence type="ECO:0000313" key="3">
    <source>
        <dbReference type="Proteomes" id="UP000243515"/>
    </source>
</evidence>
<feature type="compositionally biased region" description="Basic and acidic residues" evidence="1">
    <location>
        <begin position="140"/>
        <end position="159"/>
    </location>
</feature>
<proteinExistence type="predicted"/>
<dbReference type="Proteomes" id="UP000243515">
    <property type="component" value="Unassembled WGS sequence"/>
</dbReference>
<dbReference type="PANTHER" id="PTHR13621">
    <property type="entry name" value="PROLINE-RICH PROTEIN PRCC"/>
    <property type="match status" value="1"/>
</dbReference>
<evidence type="ECO:0000256" key="1">
    <source>
        <dbReference type="SAM" id="MobiDB-lite"/>
    </source>
</evidence>
<feature type="compositionally biased region" description="Polar residues" evidence="1">
    <location>
        <begin position="26"/>
        <end position="51"/>
    </location>
</feature>
<dbReference type="AlphaFoldDB" id="A0A232LZY0"/>
<dbReference type="PANTHER" id="PTHR13621:SF2">
    <property type="entry name" value="PROLINE-RICH PROTEIN PRCC"/>
    <property type="match status" value="1"/>
</dbReference>
<comment type="caution">
    <text evidence="2">The sequence shown here is derived from an EMBL/GenBank/DDBJ whole genome shotgun (WGS) entry which is preliminary data.</text>
</comment>
<dbReference type="OrthoDB" id="2555634at2759"/>
<feature type="compositionally biased region" description="Acidic residues" evidence="1">
    <location>
        <begin position="73"/>
        <end position="82"/>
    </location>
</feature>
<sequence>MALVSYSESEGSDSESDARKPAPKEPQSTEISKATLDTSKTSRPSAGFQTLTDRKNPGKIRIALPEIKQEQEIDREEDGDDDGPARKRPRTSTSGVFAGFNTLLPAPKRSTPNASKNGKPAATAVPRRIFSLKTGATPGFDREADAEMRRDRDQARKESLTTTSNDSTPKIGGAPRNESAPLQLPKEEEFQKKGNAMIFKPLSVARNLPKKSSISSRKVGSEVTTQQPKMSGVSRDEPPSSSDTPTASKPKISLFSFSGEEEKAPASHHIPPEVSATSYKSVVYATGSEESQDVSQIDIPPMPDQQQQKADERGQEPQTLDNIANDLNLSRSERRQLFGRNSTQQALSSKSRILTFNTDAEYVANNELLSRVSEEETAAAQRNPVRAIAPGKHTLRQLVNAATSQREALEESFASGRRNKKEAGSKYGW</sequence>
<evidence type="ECO:0000313" key="2">
    <source>
        <dbReference type="EMBL" id="OXV09699.1"/>
    </source>
</evidence>
<feature type="region of interest" description="Disordered" evidence="1">
    <location>
        <begin position="402"/>
        <end position="429"/>
    </location>
</feature>
<dbReference type="EMBL" id="NPHW01003376">
    <property type="protein sequence ID" value="OXV09699.1"/>
    <property type="molecule type" value="Genomic_DNA"/>
</dbReference>
<feature type="compositionally biased region" description="Polar residues" evidence="1">
    <location>
        <begin position="210"/>
        <end position="229"/>
    </location>
</feature>
<accession>A0A232LZY0</accession>
<dbReference type="InterPro" id="IPR018800">
    <property type="entry name" value="PRCC"/>
</dbReference>
<dbReference type="Pfam" id="PF10253">
    <property type="entry name" value="PRCC"/>
    <property type="match status" value="1"/>
</dbReference>
<gene>
    <name evidence="2" type="ORF">Egran_02529</name>
</gene>
<protein>
    <recommendedName>
        <fullName evidence="4">Mitotic checkpoint regulator, MAD2B-interacting-domain-containing protein</fullName>
    </recommendedName>
</protein>
<feature type="region of interest" description="Disordered" evidence="1">
    <location>
        <begin position="1"/>
        <end position="323"/>
    </location>
</feature>
<organism evidence="2 3">
    <name type="scientific">Elaphomyces granulatus</name>
    <dbReference type="NCBI Taxonomy" id="519963"/>
    <lineage>
        <taxon>Eukaryota</taxon>
        <taxon>Fungi</taxon>
        <taxon>Dikarya</taxon>
        <taxon>Ascomycota</taxon>
        <taxon>Pezizomycotina</taxon>
        <taxon>Eurotiomycetes</taxon>
        <taxon>Eurotiomycetidae</taxon>
        <taxon>Eurotiales</taxon>
        <taxon>Elaphomycetaceae</taxon>
        <taxon>Elaphomyces</taxon>
    </lineage>
</organism>
<reference evidence="2 3" key="1">
    <citation type="journal article" date="2015" name="Environ. Microbiol.">
        <title>Metagenome sequence of Elaphomyces granulatus from sporocarp tissue reveals Ascomycota ectomycorrhizal fingerprints of genome expansion and a Proteobacteria-rich microbiome.</title>
        <authorList>
            <person name="Quandt C.A."/>
            <person name="Kohler A."/>
            <person name="Hesse C.N."/>
            <person name="Sharpton T.J."/>
            <person name="Martin F."/>
            <person name="Spatafora J.W."/>
        </authorList>
    </citation>
    <scope>NUCLEOTIDE SEQUENCE [LARGE SCALE GENOMIC DNA]</scope>
    <source>
        <strain evidence="2 3">OSC145934</strain>
    </source>
</reference>